<keyword evidence="4" id="KW-1185">Reference proteome</keyword>
<comment type="caution">
    <text evidence="3">The sequence shown here is derived from an EMBL/GenBank/DDBJ whole genome shotgun (WGS) entry which is preliminary data.</text>
</comment>
<accession>A0A1V6S4D6</accession>
<proteinExistence type="predicted"/>
<evidence type="ECO:0008006" key="5">
    <source>
        <dbReference type="Google" id="ProtNLM"/>
    </source>
</evidence>
<evidence type="ECO:0000256" key="1">
    <source>
        <dbReference type="SAM" id="MobiDB-lite"/>
    </source>
</evidence>
<protein>
    <recommendedName>
        <fullName evidence="5">Extracellular membrane protein CFEM domain-containing protein</fullName>
    </recommendedName>
</protein>
<sequence length="188" mass="18086">MLFNKSIFAVAIVALANVVTATQTPACVLKVIGNQPNPADSQTICGSSASKIQSAISSNCADSEASLKFFVDNCAQLGHKVATVVSTTRTSTATGTSESSTATGFVTAVSTGASATHTGSSATHTGGSTATGTGSSTGSSTSAGSTAAASGSGSAATPSPTFNAASSGRQFSATTFIAAVFLGAAALL</sequence>
<keyword evidence="2" id="KW-0732">Signal</keyword>
<organism evidence="3 4">
    <name type="scientific">Penicillium vulpinum</name>
    <dbReference type="NCBI Taxonomy" id="29845"/>
    <lineage>
        <taxon>Eukaryota</taxon>
        <taxon>Fungi</taxon>
        <taxon>Dikarya</taxon>
        <taxon>Ascomycota</taxon>
        <taxon>Pezizomycotina</taxon>
        <taxon>Eurotiomycetes</taxon>
        <taxon>Eurotiomycetidae</taxon>
        <taxon>Eurotiales</taxon>
        <taxon>Aspergillaceae</taxon>
        <taxon>Penicillium</taxon>
    </lineage>
</organism>
<dbReference type="Proteomes" id="UP000191518">
    <property type="component" value="Unassembled WGS sequence"/>
</dbReference>
<feature type="compositionally biased region" description="Low complexity" evidence="1">
    <location>
        <begin position="116"/>
        <end position="161"/>
    </location>
</feature>
<feature type="chain" id="PRO_5013048376" description="Extracellular membrane protein CFEM domain-containing protein" evidence="2">
    <location>
        <begin position="22"/>
        <end position="188"/>
    </location>
</feature>
<evidence type="ECO:0000313" key="4">
    <source>
        <dbReference type="Proteomes" id="UP000191518"/>
    </source>
</evidence>
<gene>
    <name evidence="3" type="ORF">PENVUL_c009G10285</name>
</gene>
<reference evidence="4" key="1">
    <citation type="journal article" date="2017" name="Nat. Microbiol.">
        <title>Global analysis of biosynthetic gene clusters reveals vast potential of secondary metabolite production in Penicillium species.</title>
        <authorList>
            <person name="Nielsen J.C."/>
            <person name="Grijseels S."/>
            <person name="Prigent S."/>
            <person name="Ji B."/>
            <person name="Dainat J."/>
            <person name="Nielsen K.F."/>
            <person name="Frisvad J.C."/>
            <person name="Workman M."/>
            <person name="Nielsen J."/>
        </authorList>
    </citation>
    <scope>NUCLEOTIDE SEQUENCE [LARGE SCALE GENOMIC DNA]</scope>
    <source>
        <strain evidence="4">IBT 29486</strain>
    </source>
</reference>
<dbReference type="STRING" id="29845.A0A1V6S4D6"/>
<feature type="region of interest" description="Disordered" evidence="1">
    <location>
        <begin position="116"/>
        <end position="164"/>
    </location>
</feature>
<dbReference type="EMBL" id="MDYP01000009">
    <property type="protein sequence ID" value="OQE08483.1"/>
    <property type="molecule type" value="Genomic_DNA"/>
</dbReference>
<feature type="signal peptide" evidence="2">
    <location>
        <begin position="1"/>
        <end position="21"/>
    </location>
</feature>
<name>A0A1V6S4D6_9EURO</name>
<evidence type="ECO:0000256" key="2">
    <source>
        <dbReference type="SAM" id="SignalP"/>
    </source>
</evidence>
<dbReference type="AlphaFoldDB" id="A0A1V6S4D6"/>
<dbReference type="OrthoDB" id="4776947at2759"/>
<evidence type="ECO:0000313" key="3">
    <source>
        <dbReference type="EMBL" id="OQE08483.1"/>
    </source>
</evidence>